<dbReference type="RefSeq" id="WP_090897971.1">
    <property type="nucleotide sequence ID" value="NZ_FNYO01000010.1"/>
</dbReference>
<protein>
    <submittedName>
        <fullName evidence="1">Uncharacterized protein</fullName>
    </submittedName>
</protein>
<organism evidence="1 2">
    <name type="scientific">Azotobacter beijerinckii</name>
    <dbReference type="NCBI Taxonomy" id="170623"/>
    <lineage>
        <taxon>Bacteria</taxon>
        <taxon>Pseudomonadati</taxon>
        <taxon>Pseudomonadota</taxon>
        <taxon>Gammaproteobacteria</taxon>
        <taxon>Pseudomonadales</taxon>
        <taxon>Pseudomonadaceae</taxon>
        <taxon>Azotobacter</taxon>
    </lineage>
</organism>
<dbReference type="AlphaFoldDB" id="A0A1H6S0H8"/>
<accession>A0A1H6S0H8</accession>
<evidence type="ECO:0000313" key="2">
    <source>
        <dbReference type="Proteomes" id="UP000199005"/>
    </source>
</evidence>
<name>A0A1H6S0H8_9GAMM</name>
<evidence type="ECO:0000313" key="1">
    <source>
        <dbReference type="EMBL" id="SEI57255.1"/>
    </source>
</evidence>
<gene>
    <name evidence="1" type="ORF">SAMN04244579_01186</name>
</gene>
<reference evidence="1 2" key="1">
    <citation type="submission" date="2016-10" db="EMBL/GenBank/DDBJ databases">
        <authorList>
            <person name="de Groot N.N."/>
        </authorList>
    </citation>
    <scope>NUCLEOTIDE SEQUENCE [LARGE SCALE GENOMIC DNA]</scope>
    <source>
        <strain evidence="1 2">DSM 1041</strain>
    </source>
</reference>
<dbReference type="Proteomes" id="UP000199005">
    <property type="component" value="Unassembled WGS sequence"/>
</dbReference>
<dbReference type="EMBL" id="FNYO01000010">
    <property type="protein sequence ID" value="SEI57255.1"/>
    <property type="molecule type" value="Genomic_DNA"/>
</dbReference>
<proteinExistence type="predicted"/>
<sequence length="414" mass="45936">MHPQALAKIERHVVGSLKNCDIAEGWPVYNSFAPHVQALASELLKHKSLWLTDADVFSVFYDLVYEQLRETEKQTTELEGHLKDILGDESLLLLGKRLIDFYTSIPRDYEVYLQLPAVSVSLETTAVSKSFSVVTFEDPKDVPGGYQGGLRRLFDTKLEPKKVYFRAAVSGYCNRNLDNATVRAALSCFKIATQQGIAKALLKIKEDNPTGLGLLSGLSHYSVPKTKLVCVDKASGGERIVSVELPLQVSKLLGSLDLDKSNKDISAVIDSGRTAPLLNGYLRLPAALMESNAPEASRVKSAIEWCFDAYATDNTTMSFLQTCFGLEALFGDDAETDGVSRTLADRCAYLVSTNIKGRSTIRDNFRQLYSIRSKIVHGNTSSLAPDQQHFLSWGRTILEYAIFKEIKHLELQQN</sequence>